<sequence>MKRQPLEALGLTPEQIGAVLNMYHADMDKARAEHFRTHKATETRAAIARMLPCLHSFKSLRTVLDAVNSAYLDERR</sequence>
<evidence type="ECO:0000313" key="2">
    <source>
        <dbReference type="Proteomes" id="UP000032483"/>
    </source>
</evidence>
<gene>
    <name evidence="1" type="ORF">TQ39_02615</name>
</gene>
<name>A0A0D8J2I1_9FIRM</name>
<organism evidence="1 2">
    <name type="scientific">Ruthenibacterium lactatiformans</name>
    <dbReference type="NCBI Taxonomy" id="1550024"/>
    <lineage>
        <taxon>Bacteria</taxon>
        <taxon>Bacillati</taxon>
        <taxon>Bacillota</taxon>
        <taxon>Clostridia</taxon>
        <taxon>Eubacteriales</taxon>
        <taxon>Oscillospiraceae</taxon>
        <taxon>Ruthenibacterium</taxon>
    </lineage>
</organism>
<reference evidence="1" key="1">
    <citation type="submission" date="2015-02" db="EMBL/GenBank/DDBJ databases">
        <title>A novel member of the family Ruminococcaceae isolated from human feces.</title>
        <authorList>
            <person name="Shkoporov A.N."/>
            <person name="Chaplin A.V."/>
            <person name="Motuzova O.V."/>
            <person name="Kafarskaia L.I."/>
            <person name="Khokhlova E.V."/>
            <person name="Efimov B.A."/>
        </authorList>
    </citation>
    <scope>NUCLEOTIDE SEQUENCE [LARGE SCALE GENOMIC DNA]</scope>
    <source>
        <strain evidence="1">585-1</strain>
    </source>
</reference>
<evidence type="ECO:0000313" key="1">
    <source>
        <dbReference type="EMBL" id="KJF41122.1"/>
    </source>
</evidence>
<accession>A0A0D8J2I1</accession>
<keyword evidence="2" id="KW-1185">Reference proteome</keyword>
<comment type="caution">
    <text evidence="1">The sequence shown here is derived from an EMBL/GenBank/DDBJ whole genome shotgun (WGS) entry which is preliminary data.</text>
</comment>
<protein>
    <submittedName>
        <fullName evidence="1">Uncharacterized protein</fullName>
    </submittedName>
</protein>
<dbReference type="EMBL" id="JXXK01000002">
    <property type="protein sequence ID" value="KJF41122.1"/>
    <property type="molecule type" value="Genomic_DNA"/>
</dbReference>
<dbReference type="RefSeq" id="WP_050004453.1">
    <property type="nucleotide sequence ID" value="NZ_DAWBJP010000022.1"/>
</dbReference>
<proteinExistence type="predicted"/>
<dbReference type="GeneID" id="42855528"/>
<dbReference type="Proteomes" id="UP000032483">
    <property type="component" value="Unassembled WGS sequence"/>
</dbReference>
<dbReference type="AlphaFoldDB" id="A0A0D8J2I1"/>